<name>A0ABP7SKQ6_9BACT</name>
<evidence type="ECO:0008006" key="4">
    <source>
        <dbReference type="Google" id="ProtNLM"/>
    </source>
</evidence>
<sequence length="219" mass="24270">MNKAHLLALLAGLGLPACAPTLYLSMKPETGSKVWHDGHERATAAQDSVVVSVGFVRYEPTALIFDVEVRNQSTRPILVAPEQFTYSPVATTLHSYEKHLAHFEGSIKAINPEQKLDGLTAAVAYNVSESQRAMLLAPVDYAQQHRIEYSAAVLQAQTQKKEVEAHLLRKNTLAPGQGIRGYVYFPRTDGADVLRLELPLRANPVVIPYKQLRSPQRVY</sequence>
<reference evidence="3" key="1">
    <citation type="journal article" date="2019" name="Int. J. Syst. Evol. Microbiol.">
        <title>The Global Catalogue of Microorganisms (GCM) 10K type strain sequencing project: providing services to taxonomists for standard genome sequencing and annotation.</title>
        <authorList>
            <consortium name="The Broad Institute Genomics Platform"/>
            <consortium name="The Broad Institute Genome Sequencing Center for Infectious Disease"/>
            <person name="Wu L."/>
            <person name="Ma J."/>
        </authorList>
    </citation>
    <scope>NUCLEOTIDE SEQUENCE [LARGE SCALE GENOMIC DNA]</scope>
    <source>
        <strain evidence="3">JCM 17224</strain>
    </source>
</reference>
<comment type="caution">
    <text evidence="2">The sequence shown here is derived from an EMBL/GenBank/DDBJ whole genome shotgun (WGS) entry which is preliminary data.</text>
</comment>
<dbReference type="Proteomes" id="UP001500567">
    <property type="component" value="Unassembled WGS sequence"/>
</dbReference>
<feature type="chain" id="PRO_5046534769" description="DUF4352 domain-containing protein" evidence="1">
    <location>
        <begin position="20"/>
        <end position="219"/>
    </location>
</feature>
<gene>
    <name evidence="2" type="ORF">GCM10022408_27390</name>
</gene>
<keyword evidence="3" id="KW-1185">Reference proteome</keyword>
<evidence type="ECO:0000313" key="3">
    <source>
        <dbReference type="Proteomes" id="UP001500567"/>
    </source>
</evidence>
<accession>A0ABP7SKQ6</accession>
<protein>
    <recommendedName>
        <fullName evidence="4">DUF4352 domain-containing protein</fullName>
    </recommendedName>
</protein>
<feature type="signal peptide" evidence="1">
    <location>
        <begin position="1"/>
        <end position="19"/>
    </location>
</feature>
<evidence type="ECO:0000256" key="1">
    <source>
        <dbReference type="SAM" id="SignalP"/>
    </source>
</evidence>
<proteinExistence type="predicted"/>
<organism evidence="2 3">
    <name type="scientific">Hymenobacter fastidiosus</name>
    <dbReference type="NCBI Taxonomy" id="486264"/>
    <lineage>
        <taxon>Bacteria</taxon>
        <taxon>Pseudomonadati</taxon>
        <taxon>Bacteroidota</taxon>
        <taxon>Cytophagia</taxon>
        <taxon>Cytophagales</taxon>
        <taxon>Hymenobacteraceae</taxon>
        <taxon>Hymenobacter</taxon>
    </lineage>
</organism>
<keyword evidence="1" id="KW-0732">Signal</keyword>
<dbReference type="RefSeq" id="WP_345073761.1">
    <property type="nucleotide sequence ID" value="NZ_BAABDJ010000033.1"/>
</dbReference>
<evidence type="ECO:0000313" key="2">
    <source>
        <dbReference type="EMBL" id="GAA4013038.1"/>
    </source>
</evidence>
<dbReference type="EMBL" id="BAABDJ010000033">
    <property type="protein sequence ID" value="GAA4013038.1"/>
    <property type="molecule type" value="Genomic_DNA"/>
</dbReference>